<dbReference type="Gene3D" id="2.30.42.10">
    <property type="match status" value="1"/>
</dbReference>
<evidence type="ECO:0000256" key="5">
    <source>
        <dbReference type="SAM" id="Phobius"/>
    </source>
</evidence>
<evidence type="ECO:0000256" key="4">
    <source>
        <dbReference type="SAM" id="MobiDB-lite"/>
    </source>
</evidence>
<dbReference type="InterPro" id="IPR001940">
    <property type="entry name" value="Peptidase_S1C"/>
</dbReference>
<keyword evidence="3" id="KW-0378">Hydrolase</keyword>
<dbReference type="InterPro" id="IPR001478">
    <property type="entry name" value="PDZ"/>
</dbReference>
<feature type="transmembrane region" description="Helical" evidence="5">
    <location>
        <begin position="35"/>
        <end position="60"/>
    </location>
</feature>
<evidence type="ECO:0000313" key="7">
    <source>
        <dbReference type="EMBL" id="MCC2232365.1"/>
    </source>
</evidence>
<evidence type="ECO:0000256" key="2">
    <source>
        <dbReference type="ARBA" id="ARBA00022670"/>
    </source>
</evidence>
<dbReference type="InterPro" id="IPR009003">
    <property type="entry name" value="Peptidase_S1_PA"/>
</dbReference>
<keyword evidence="5" id="KW-0472">Membrane</keyword>
<keyword evidence="2" id="KW-0645">Protease</keyword>
<evidence type="ECO:0000259" key="6">
    <source>
        <dbReference type="SMART" id="SM00228"/>
    </source>
</evidence>
<feature type="compositionally biased region" description="Basic and acidic residues" evidence="4">
    <location>
        <begin position="129"/>
        <end position="138"/>
    </location>
</feature>
<feature type="domain" description="PDZ" evidence="6">
    <location>
        <begin position="382"/>
        <end position="462"/>
    </location>
</feature>
<dbReference type="SUPFAM" id="SSF50494">
    <property type="entry name" value="Trypsin-like serine proteases"/>
    <property type="match status" value="1"/>
</dbReference>
<dbReference type="Pfam" id="PF13180">
    <property type="entry name" value="PDZ_2"/>
    <property type="match status" value="1"/>
</dbReference>
<feature type="region of interest" description="Disordered" evidence="4">
    <location>
        <begin position="71"/>
        <end position="144"/>
    </location>
</feature>
<dbReference type="PANTHER" id="PTHR22939:SF129">
    <property type="entry name" value="SERINE PROTEASE HTRA2, MITOCHONDRIAL"/>
    <property type="match status" value="1"/>
</dbReference>
<dbReference type="EMBL" id="JAJEQR010000063">
    <property type="protein sequence ID" value="MCC2232365.1"/>
    <property type="molecule type" value="Genomic_DNA"/>
</dbReference>
<dbReference type="Pfam" id="PF13365">
    <property type="entry name" value="Trypsin_2"/>
    <property type="match status" value="1"/>
</dbReference>
<dbReference type="PANTHER" id="PTHR22939">
    <property type="entry name" value="SERINE PROTEASE FAMILY S1C HTRA-RELATED"/>
    <property type="match status" value="1"/>
</dbReference>
<keyword evidence="5" id="KW-0812">Transmembrane</keyword>
<evidence type="ECO:0000256" key="3">
    <source>
        <dbReference type="ARBA" id="ARBA00022801"/>
    </source>
</evidence>
<dbReference type="SMART" id="SM00228">
    <property type="entry name" value="PDZ"/>
    <property type="match status" value="1"/>
</dbReference>
<evidence type="ECO:0000313" key="8">
    <source>
        <dbReference type="Proteomes" id="UP001198182"/>
    </source>
</evidence>
<dbReference type="AlphaFoldDB" id="A0AAE3EDF1"/>
<protein>
    <submittedName>
        <fullName evidence="7">PDZ domain-containing protein</fullName>
    </submittedName>
</protein>
<feature type="compositionally biased region" description="Basic and acidic residues" evidence="4">
    <location>
        <begin position="1"/>
        <end position="17"/>
    </location>
</feature>
<dbReference type="GO" id="GO:0006508">
    <property type="term" value="P:proteolysis"/>
    <property type="evidence" value="ECO:0007669"/>
    <property type="project" value="UniProtKB-KW"/>
</dbReference>
<keyword evidence="5" id="KW-1133">Transmembrane helix</keyword>
<feature type="region of interest" description="Disordered" evidence="4">
    <location>
        <begin position="1"/>
        <end position="29"/>
    </location>
</feature>
<dbReference type="InterPro" id="IPR036034">
    <property type="entry name" value="PDZ_sf"/>
</dbReference>
<comment type="caution">
    <text evidence="7">The sequence shown here is derived from an EMBL/GenBank/DDBJ whole genome shotgun (WGS) entry which is preliminary data.</text>
</comment>
<proteinExistence type="inferred from homology"/>
<evidence type="ECO:0000256" key="1">
    <source>
        <dbReference type="ARBA" id="ARBA00010541"/>
    </source>
</evidence>
<dbReference type="Proteomes" id="UP001198182">
    <property type="component" value="Unassembled WGS sequence"/>
</dbReference>
<name>A0AAE3EDF1_9FIRM</name>
<dbReference type="PRINTS" id="PR00834">
    <property type="entry name" value="PROTEASES2C"/>
</dbReference>
<feature type="compositionally biased region" description="Basic and acidic residues" evidence="4">
    <location>
        <begin position="90"/>
        <end position="120"/>
    </location>
</feature>
<organism evidence="7 8">
    <name type="scientific">Hominifimenecus microfluidus</name>
    <dbReference type="NCBI Taxonomy" id="2885348"/>
    <lineage>
        <taxon>Bacteria</taxon>
        <taxon>Bacillati</taxon>
        <taxon>Bacillota</taxon>
        <taxon>Clostridia</taxon>
        <taxon>Lachnospirales</taxon>
        <taxon>Lachnospiraceae</taxon>
        <taxon>Hominifimenecus</taxon>
    </lineage>
</organism>
<dbReference type="GO" id="GO:0004252">
    <property type="term" value="F:serine-type endopeptidase activity"/>
    <property type="evidence" value="ECO:0007669"/>
    <property type="project" value="InterPro"/>
</dbReference>
<gene>
    <name evidence="7" type="ORF">LKD81_15425</name>
</gene>
<comment type="similarity">
    <text evidence="1">Belongs to the peptidase S1C family.</text>
</comment>
<sequence>MSQTPEKDSPEKKKPFIHETITGSGKQNQQIGRKVLLTVGLAAVFGVTASLTFVVAQPFWEARFGETETSENITIARDDITEAPVSTESETSRETESETSRETESETSRETESETNRETESETGTQPAEESRSERETGSSDDWENRVQAMINNDLADLNDYKSMYNALNNITIRANKSLVTVTASSTDTDWFDQPFSSEQETCGIIVGKTAKEYLILVDADLLDGVDNLNVTFGIYGTGSAYLKQSDGILDLAVIGVPLDTLSNGVEDHVEVISLGNSYLSMQGQPVIAIGRPLGLSRSVAYGMISYVNPNISGTDMTLRLMQTDIVTAENARGMLINSDGELIGWLTEKFGAKSTDGMLSALSISDIKPILEKLFNGQASACLGVRGQNVTDEIAQAHDMPVGIYITRCLDDRPAFLAGLQIGDILTGINDTKIVTVKDLQTCLEKLQPGDVVTVTVQRSGREGYKEIQTVATLQSR</sequence>
<dbReference type="RefSeq" id="WP_331466156.1">
    <property type="nucleotide sequence ID" value="NZ_JAJEQR010000063.1"/>
</dbReference>
<dbReference type="SUPFAM" id="SSF50156">
    <property type="entry name" value="PDZ domain-like"/>
    <property type="match status" value="1"/>
</dbReference>
<accession>A0AAE3EDF1</accession>
<keyword evidence="8" id="KW-1185">Reference proteome</keyword>
<dbReference type="Gene3D" id="2.40.10.120">
    <property type="match status" value="1"/>
</dbReference>
<reference evidence="7" key="1">
    <citation type="submission" date="2021-10" db="EMBL/GenBank/DDBJ databases">
        <title>Anaerobic single-cell dispensing facilitates the cultivation of human gut bacteria.</title>
        <authorList>
            <person name="Afrizal A."/>
        </authorList>
    </citation>
    <scope>NUCLEOTIDE SEQUENCE</scope>
    <source>
        <strain evidence="7">CLA-AA-H215</strain>
    </source>
</reference>